<feature type="domain" description="DUF1156" evidence="2">
    <location>
        <begin position="12"/>
        <end position="66"/>
    </location>
</feature>
<evidence type="ECO:0000313" key="3">
    <source>
        <dbReference type="EMBL" id="QDU83131.1"/>
    </source>
</evidence>
<protein>
    <recommendedName>
        <fullName evidence="2">DUF1156 domain-containing protein</fullName>
    </recommendedName>
</protein>
<sequence>MTTHKKKLIEVALPLEAINVASAREKSIRHGHPSTLHLWWARRPLAAARAVIFSQMVDDPSEYVDVLLSDPKLKSAAARELKKRLAERAAKQDLSGEEPTDAEPTLEGVIADLERQRLFKILEELVLWENTTNEQVLERARTEIWQSWRRTCAEHADHPRSKELFDRDRLPGFHDPFAGGGALPLEAQRLGLEAHASDLNPVAVLINKAMIEIPPRFAGRPPVRPESKGSGKKLVNRSSGDWRGAQGLAEDVRHYGRWMRDEAEQRTGQLYPKVRVTEEMVHERKDLAPYEGRELTVIAWLWARTVKSPNPAFADVEVPLASNFMLATKKGKEAWVEPAIEAGGYRFTVNVGRPADPEVAKAGTKLGRGASFRCLMSGAPIDGDYIKAEGKAGRMGARLMTIVAEGDRQRVYLGPTAEHEAAARAAKPKWRPEGDVPARLTGGTCVPYGLSTWGDLFTPRQLVALTTFSDLVGEATERIRHDALAAGLPDDLTPLRDGGTGATAYAEAVATYLAIGVARYANACTTICSWNPGQKKEDIRFTFSRQALPMTWDYAEGNPFSASSGNYSDNIETWLYKALQFMPSESALGYASQEDAAVQVRSTSKVVSSDPPYYDNIGYADLSDFFYVWHRRAMRLVFPELFATLAVPKAEELVATPYRHGGRDQAEAFFMNGMTHAMARLAEQAHSAFPVTIYYAFKQSETASDTGTASTGWETFLDAVIQAGFGVSGTWPMHTERGGRSIGVGTNALASSIILVCRPRAADAPTTSRREFLTALKGELPVALAQLQKSNIAPVDLAQAAIGPGMAVYTRYVRVLESNGSPLTVRTALALINQVLDETLAEQEGDFDADTRWALSWFDQSGFDEGEFGQADVLARAKNTSVQGLVDAGLLASKGGKVRLLEPSQLPQDWDPTTDTRLTVWEMVHHLIRRLEAGGESAAAELAGQLGPAAEAARELAYRLYSLCERKKRAPLALAYNALVQSWPEIVRLAREAPRQPAEPSLFAEQED</sequence>
<dbReference type="Pfam" id="PF06634">
    <property type="entry name" value="DUF1156"/>
    <property type="match status" value="1"/>
</dbReference>
<name>A0A518CV97_9BACT</name>
<dbReference type="AlphaFoldDB" id="A0A518CV97"/>
<keyword evidence="4" id="KW-1185">Reference proteome</keyword>
<evidence type="ECO:0000256" key="1">
    <source>
        <dbReference type="SAM" id="MobiDB-lite"/>
    </source>
</evidence>
<dbReference type="EMBL" id="CP036290">
    <property type="protein sequence ID" value="QDU83131.1"/>
    <property type="molecule type" value="Genomic_DNA"/>
</dbReference>
<dbReference type="REBASE" id="356606">
    <property type="entry name" value="M.PbaPla163ORF2280P"/>
</dbReference>
<gene>
    <name evidence="3" type="ORF">Pla163_02280</name>
</gene>
<proteinExistence type="predicted"/>
<dbReference type="Proteomes" id="UP000319342">
    <property type="component" value="Chromosome"/>
</dbReference>
<evidence type="ECO:0000259" key="2">
    <source>
        <dbReference type="Pfam" id="PF06634"/>
    </source>
</evidence>
<organism evidence="3 4">
    <name type="scientific">Rohdeia mirabilis</name>
    <dbReference type="NCBI Taxonomy" id="2528008"/>
    <lineage>
        <taxon>Bacteria</taxon>
        <taxon>Pseudomonadati</taxon>
        <taxon>Planctomycetota</taxon>
        <taxon>Planctomycetia</taxon>
        <taxon>Planctomycetia incertae sedis</taxon>
        <taxon>Rohdeia</taxon>
    </lineage>
</organism>
<accession>A0A518CV97</accession>
<dbReference type="RefSeq" id="WP_145182294.1">
    <property type="nucleotide sequence ID" value="NZ_CP036290.1"/>
</dbReference>
<evidence type="ECO:0000313" key="4">
    <source>
        <dbReference type="Proteomes" id="UP000319342"/>
    </source>
</evidence>
<reference evidence="3 4" key="1">
    <citation type="submission" date="2019-02" db="EMBL/GenBank/DDBJ databases">
        <title>Deep-cultivation of Planctomycetes and their phenomic and genomic characterization uncovers novel biology.</title>
        <authorList>
            <person name="Wiegand S."/>
            <person name="Jogler M."/>
            <person name="Boedeker C."/>
            <person name="Pinto D."/>
            <person name="Vollmers J."/>
            <person name="Rivas-Marin E."/>
            <person name="Kohn T."/>
            <person name="Peeters S.H."/>
            <person name="Heuer A."/>
            <person name="Rast P."/>
            <person name="Oberbeckmann S."/>
            <person name="Bunk B."/>
            <person name="Jeske O."/>
            <person name="Meyerdierks A."/>
            <person name="Storesund J.E."/>
            <person name="Kallscheuer N."/>
            <person name="Luecker S."/>
            <person name="Lage O.M."/>
            <person name="Pohl T."/>
            <person name="Merkel B.J."/>
            <person name="Hornburger P."/>
            <person name="Mueller R.-W."/>
            <person name="Bruemmer F."/>
            <person name="Labrenz M."/>
            <person name="Spormann A.M."/>
            <person name="Op den Camp H."/>
            <person name="Overmann J."/>
            <person name="Amann R."/>
            <person name="Jetten M.S.M."/>
            <person name="Mascher T."/>
            <person name="Medema M.H."/>
            <person name="Devos D.P."/>
            <person name="Kaster A.-K."/>
            <person name="Ovreas L."/>
            <person name="Rohde M."/>
            <person name="Galperin M.Y."/>
            <person name="Jogler C."/>
        </authorList>
    </citation>
    <scope>NUCLEOTIDE SEQUENCE [LARGE SCALE GENOMIC DNA]</scope>
    <source>
        <strain evidence="3 4">Pla163</strain>
    </source>
</reference>
<feature type="region of interest" description="Disordered" evidence="1">
    <location>
        <begin position="220"/>
        <end position="240"/>
    </location>
</feature>
<dbReference type="InterPro" id="IPR009537">
    <property type="entry name" value="DUF1156"/>
</dbReference>
<dbReference type="OrthoDB" id="9800801at2"/>